<name>A0ABS9KQV9_9BACT</name>
<accession>A0ABS9KQV9</accession>
<proteinExistence type="predicted"/>
<evidence type="ECO:0000256" key="1">
    <source>
        <dbReference type="SAM" id="SignalP"/>
    </source>
</evidence>
<sequence>MKKLIVLILVIATMSCSKSSSTGNDDQPPVVIITAPTANQRFNAGQTVDITGTLTDNETLAELHVHISNRETGALLIDIHRYPSASSYEMKESFQAQAGILYRVQVIAKDNSANEGRASVEISTN</sequence>
<feature type="signal peptide" evidence="1">
    <location>
        <begin position="1"/>
        <end position="22"/>
    </location>
</feature>
<dbReference type="PROSITE" id="PS51257">
    <property type="entry name" value="PROKAR_LIPOPROTEIN"/>
    <property type="match status" value="1"/>
</dbReference>
<reference evidence="2" key="1">
    <citation type="submission" date="2022-01" db="EMBL/GenBank/DDBJ databases">
        <authorList>
            <person name="Jo J.-H."/>
            <person name="Im W.-T."/>
        </authorList>
    </citation>
    <scope>NUCLEOTIDE SEQUENCE</scope>
    <source>
        <strain evidence="2">NA20</strain>
    </source>
</reference>
<dbReference type="InterPro" id="IPR013783">
    <property type="entry name" value="Ig-like_fold"/>
</dbReference>
<feature type="chain" id="PRO_5045131763" evidence="1">
    <location>
        <begin position="23"/>
        <end position="125"/>
    </location>
</feature>
<keyword evidence="3" id="KW-1185">Reference proteome</keyword>
<comment type="caution">
    <text evidence="2">The sequence shown here is derived from an EMBL/GenBank/DDBJ whole genome shotgun (WGS) entry which is preliminary data.</text>
</comment>
<protein>
    <submittedName>
        <fullName evidence="2">Ig-like domain-containing protein</fullName>
    </submittedName>
</protein>
<dbReference type="Proteomes" id="UP001165367">
    <property type="component" value="Unassembled WGS sequence"/>
</dbReference>
<organism evidence="2 3">
    <name type="scientific">Terrimonas ginsenosidimutans</name>
    <dbReference type="NCBI Taxonomy" id="2908004"/>
    <lineage>
        <taxon>Bacteria</taxon>
        <taxon>Pseudomonadati</taxon>
        <taxon>Bacteroidota</taxon>
        <taxon>Chitinophagia</taxon>
        <taxon>Chitinophagales</taxon>
        <taxon>Chitinophagaceae</taxon>
        <taxon>Terrimonas</taxon>
    </lineage>
</organism>
<dbReference type="Gene3D" id="2.60.40.10">
    <property type="entry name" value="Immunoglobulins"/>
    <property type="match status" value="1"/>
</dbReference>
<dbReference type="RefSeq" id="WP_237871370.1">
    <property type="nucleotide sequence ID" value="NZ_JAKLTR010000005.1"/>
</dbReference>
<dbReference type="EMBL" id="JAKLTR010000005">
    <property type="protein sequence ID" value="MCG2614701.1"/>
    <property type="molecule type" value="Genomic_DNA"/>
</dbReference>
<dbReference type="Pfam" id="PF17957">
    <property type="entry name" value="Big_7"/>
    <property type="match status" value="1"/>
</dbReference>
<evidence type="ECO:0000313" key="2">
    <source>
        <dbReference type="EMBL" id="MCG2614701.1"/>
    </source>
</evidence>
<gene>
    <name evidence="2" type="ORF">LZZ85_10430</name>
</gene>
<evidence type="ECO:0000313" key="3">
    <source>
        <dbReference type="Proteomes" id="UP001165367"/>
    </source>
</evidence>
<keyword evidence="1" id="KW-0732">Signal</keyword>